<dbReference type="Gene3D" id="3.40.50.150">
    <property type="entry name" value="Vaccinia Virus protein VP39"/>
    <property type="match status" value="1"/>
</dbReference>
<dbReference type="AlphaFoldDB" id="A0A9X1Y3T3"/>
<dbReference type="SUPFAM" id="SSF53756">
    <property type="entry name" value="UDP-Glycosyltransferase/glycogen phosphorylase"/>
    <property type="match status" value="1"/>
</dbReference>
<dbReference type="Gene3D" id="3.40.50.2000">
    <property type="entry name" value="Glycogen Phosphorylase B"/>
    <property type="match status" value="2"/>
</dbReference>
<dbReference type="InterPro" id="IPR006342">
    <property type="entry name" value="FkbM_mtfrase"/>
</dbReference>
<dbReference type="NCBIfam" id="TIGR01444">
    <property type="entry name" value="fkbM_fam"/>
    <property type="match status" value="1"/>
</dbReference>
<name>A0A9X1Y3T3_9PROT</name>
<dbReference type="RefSeq" id="WP_248665058.1">
    <property type="nucleotide sequence ID" value="NZ_JALPRX010000003.1"/>
</dbReference>
<keyword evidence="2" id="KW-0489">Methyltransferase</keyword>
<dbReference type="InterPro" id="IPR052514">
    <property type="entry name" value="SAM-dependent_MTase"/>
</dbReference>
<dbReference type="PANTHER" id="PTHR34203">
    <property type="entry name" value="METHYLTRANSFERASE, FKBM FAMILY PROTEIN"/>
    <property type="match status" value="1"/>
</dbReference>
<evidence type="ECO:0000259" key="1">
    <source>
        <dbReference type="Pfam" id="PF05050"/>
    </source>
</evidence>
<dbReference type="EMBL" id="JALPRX010000003">
    <property type="protein sequence ID" value="MCK8782928.1"/>
    <property type="molecule type" value="Genomic_DNA"/>
</dbReference>
<evidence type="ECO:0000313" key="2">
    <source>
        <dbReference type="EMBL" id="MCK8782928.1"/>
    </source>
</evidence>
<dbReference type="SUPFAM" id="SSF53335">
    <property type="entry name" value="S-adenosyl-L-methionine-dependent methyltransferases"/>
    <property type="match status" value="1"/>
</dbReference>
<gene>
    <name evidence="2" type="ORF">M0638_00850</name>
</gene>
<dbReference type="Proteomes" id="UP001139516">
    <property type="component" value="Unassembled WGS sequence"/>
</dbReference>
<dbReference type="Pfam" id="PF13692">
    <property type="entry name" value="Glyco_trans_1_4"/>
    <property type="match status" value="1"/>
</dbReference>
<dbReference type="Pfam" id="PF05050">
    <property type="entry name" value="Methyltransf_21"/>
    <property type="match status" value="1"/>
</dbReference>
<dbReference type="PANTHER" id="PTHR34203:SF15">
    <property type="entry name" value="SLL1173 PROTEIN"/>
    <property type="match status" value="1"/>
</dbReference>
<evidence type="ECO:0000313" key="3">
    <source>
        <dbReference type="Proteomes" id="UP001139516"/>
    </source>
</evidence>
<protein>
    <submittedName>
        <fullName evidence="2">FkbM family methyltransferase</fullName>
    </submittedName>
</protein>
<sequence length="598" mass="63590">MPETSRLPRVAVIVLSGLDHFAGDLPVALEETGRLEARSFRSHAGMGSAHAAVAAALAWADDPARDSVWFEFCWPTFFPAIRDTDFAGRRTVVRIHRIEAQDTNHVADAPWEKLTDAVVVSDAMREALLRRVPGIGATTAVHVVRNGLDLDRFRPSTTPPDPFRIGWCGSMILRKNPILALEILHGLRRIEPRWHLHLAVKGGDPFVADLLCDLVPKFGLAGAVRYDGELLPEEMPAWHAANRVLLSTSLHESFGYAIAEAAACGCDLAVFDHPGAAEAWPEAVRFVQAERAIDLILNAAPGRWREHVAIHCSLAAQAGAAAAVLLAPRPAIAGAPAVRRDAPAARADVPVVPLAHGAWRGRFVLRDGNDHIQRCVAASGGFYEAEMLEDLRGRLPSGGSFVDVGANVGNHALFAAGVCGARVLAFEPSAALAAHCRENLAENGLAGRAEVLRNGVGDRAGQARLVHGPAGNAGMTRLDDMIETGAEAGADAAAETVGVVRLDEVLAERGLVPDVIKVDVEGMEAAVLRGAEETLRRHSPTLYVEAADTAAFARVEAVLRPLGYRARTRFNATPTFLYLREPPVGAPGAAGADGARAA</sequence>
<accession>A0A9X1Y3T3</accession>
<proteinExistence type="predicted"/>
<organism evidence="2 3">
    <name type="scientific">Roseomonas acroporae</name>
    <dbReference type="NCBI Taxonomy" id="2937791"/>
    <lineage>
        <taxon>Bacteria</taxon>
        <taxon>Pseudomonadati</taxon>
        <taxon>Pseudomonadota</taxon>
        <taxon>Alphaproteobacteria</taxon>
        <taxon>Acetobacterales</taxon>
        <taxon>Roseomonadaceae</taxon>
        <taxon>Roseomonas</taxon>
    </lineage>
</organism>
<dbReference type="GO" id="GO:0032259">
    <property type="term" value="P:methylation"/>
    <property type="evidence" value="ECO:0007669"/>
    <property type="project" value="UniProtKB-KW"/>
</dbReference>
<dbReference type="CDD" id="cd03801">
    <property type="entry name" value="GT4_PimA-like"/>
    <property type="match status" value="1"/>
</dbReference>
<keyword evidence="2" id="KW-0808">Transferase</keyword>
<reference evidence="2" key="1">
    <citation type="submission" date="2022-04" db="EMBL/GenBank/DDBJ databases">
        <title>Roseomonas acroporae sp. nov., isolated from coral Acropora digitifera.</title>
        <authorList>
            <person name="Sun H."/>
        </authorList>
    </citation>
    <scope>NUCLEOTIDE SEQUENCE</scope>
    <source>
        <strain evidence="2">NAR14</strain>
    </source>
</reference>
<dbReference type="InterPro" id="IPR029063">
    <property type="entry name" value="SAM-dependent_MTases_sf"/>
</dbReference>
<comment type="caution">
    <text evidence="2">The sequence shown here is derived from an EMBL/GenBank/DDBJ whole genome shotgun (WGS) entry which is preliminary data.</text>
</comment>
<feature type="domain" description="Methyltransferase FkbM" evidence="1">
    <location>
        <begin position="403"/>
        <end position="565"/>
    </location>
</feature>
<keyword evidence="3" id="KW-1185">Reference proteome</keyword>
<dbReference type="GO" id="GO:0008168">
    <property type="term" value="F:methyltransferase activity"/>
    <property type="evidence" value="ECO:0007669"/>
    <property type="project" value="UniProtKB-KW"/>
</dbReference>